<evidence type="ECO:0000256" key="1">
    <source>
        <dbReference type="SAM" id="Phobius"/>
    </source>
</evidence>
<dbReference type="Proteomes" id="UP000218231">
    <property type="component" value="Unassembled WGS sequence"/>
</dbReference>
<keyword evidence="1" id="KW-1133">Transmembrane helix</keyword>
<keyword evidence="1" id="KW-0472">Membrane</keyword>
<evidence type="ECO:0000313" key="3">
    <source>
        <dbReference type="Proteomes" id="UP000218231"/>
    </source>
</evidence>
<keyword evidence="3" id="KW-1185">Reference proteome</keyword>
<dbReference type="EMBL" id="LIAE01008330">
    <property type="protein sequence ID" value="PAV74442.1"/>
    <property type="molecule type" value="Genomic_DNA"/>
</dbReference>
<dbReference type="AlphaFoldDB" id="A0A2A2KKQ1"/>
<evidence type="ECO:0000313" key="2">
    <source>
        <dbReference type="EMBL" id="PAV74442.1"/>
    </source>
</evidence>
<accession>A0A2A2KKQ1</accession>
<proteinExistence type="predicted"/>
<feature type="transmembrane region" description="Helical" evidence="1">
    <location>
        <begin position="203"/>
        <end position="224"/>
    </location>
</feature>
<keyword evidence="1" id="KW-0812">Transmembrane</keyword>
<comment type="caution">
    <text evidence="2">The sequence shown here is derived from an EMBL/GenBank/DDBJ whole genome shotgun (WGS) entry which is preliminary data.</text>
</comment>
<gene>
    <name evidence="2" type="ORF">WR25_02432</name>
</gene>
<reference evidence="2 3" key="1">
    <citation type="journal article" date="2017" name="Curr. Biol.">
        <title>Genome architecture and evolution of a unichromosomal asexual nematode.</title>
        <authorList>
            <person name="Fradin H."/>
            <person name="Zegar C."/>
            <person name="Gutwein M."/>
            <person name="Lucas J."/>
            <person name="Kovtun M."/>
            <person name="Corcoran D."/>
            <person name="Baugh L.R."/>
            <person name="Kiontke K."/>
            <person name="Gunsalus K."/>
            <person name="Fitch D.H."/>
            <person name="Piano F."/>
        </authorList>
    </citation>
    <scope>NUCLEOTIDE SEQUENCE [LARGE SCALE GENOMIC DNA]</scope>
    <source>
        <strain evidence="2">PF1309</strain>
    </source>
</reference>
<name>A0A2A2KKQ1_9BILA</name>
<protein>
    <submittedName>
        <fullName evidence="2">Uncharacterized protein</fullName>
    </submittedName>
</protein>
<sequence length="253" mass="29196">MELKTTICLLLIFIALFLLLPWIVYNEESGPEQESLEFKFERELKAMADRSRLARMVYLMYQESLNDSSIDTATANLLTHLKTYYPTQRDLELAGNYNTYWTYHNSIYRAIEESLHIAYDLPIQELSLIGVISTFVYRIIGFSVLAIFTVGAASKEQGWDRLNSFRYVVSIWISNAKFGEFLPPAVIKCNISLWQSTVYLSRYIALFSAFALLLYSLVAFFSRFSSLVFAKAKKMEETGVEPINPLVYKKKNN</sequence>
<organism evidence="2 3">
    <name type="scientific">Diploscapter pachys</name>
    <dbReference type="NCBI Taxonomy" id="2018661"/>
    <lineage>
        <taxon>Eukaryota</taxon>
        <taxon>Metazoa</taxon>
        <taxon>Ecdysozoa</taxon>
        <taxon>Nematoda</taxon>
        <taxon>Chromadorea</taxon>
        <taxon>Rhabditida</taxon>
        <taxon>Rhabditina</taxon>
        <taxon>Rhabditomorpha</taxon>
        <taxon>Rhabditoidea</taxon>
        <taxon>Rhabditidae</taxon>
        <taxon>Diploscapter</taxon>
    </lineage>
</organism>
<feature type="transmembrane region" description="Helical" evidence="1">
    <location>
        <begin position="7"/>
        <end position="25"/>
    </location>
</feature>
<feature type="transmembrane region" description="Helical" evidence="1">
    <location>
        <begin position="135"/>
        <end position="153"/>
    </location>
</feature>